<name>A0A1L9TI27_9EURO</name>
<dbReference type="VEuPathDB" id="FungiDB:ASPSYDRAFT_132653"/>
<dbReference type="GeneID" id="63756684"/>
<evidence type="ECO:0000256" key="2">
    <source>
        <dbReference type="SAM" id="Phobius"/>
    </source>
</evidence>
<reference evidence="4" key="1">
    <citation type="journal article" date="2017" name="Genome Biol.">
        <title>Comparative genomics reveals high biological diversity and specific adaptations in the industrially and medically important fungal genus Aspergillus.</title>
        <authorList>
            <person name="de Vries R.P."/>
            <person name="Riley R."/>
            <person name="Wiebenga A."/>
            <person name="Aguilar-Osorio G."/>
            <person name="Amillis S."/>
            <person name="Uchima C.A."/>
            <person name="Anderluh G."/>
            <person name="Asadollahi M."/>
            <person name="Askin M."/>
            <person name="Barry K."/>
            <person name="Battaglia E."/>
            <person name="Bayram O."/>
            <person name="Benocci T."/>
            <person name="Braus-Stromeyer S.A."/>
            <person name="Caldana C."/>
            <person name="Canovas D."/>
            <person name="Cerqueira G.C."/>
            <person name="Chen F."/>
            <person name="Chen W."/>
            <person name="Choi C."/>
            <person name="Clum A."/>
            <person name="Dos Santos R.A."/>
            <person name="Damasio A.R."/>
            <person name="Diallinas G."/>
            <person name="Emri T."/>
            <person name="Fekete E."/>
            <person name="Flipphi M."/>
            <person name="Freyberg S."/>
            <person name="Gallo A."/>
            <person name="Gournas C."/>
            <person name="Habgood R."/>
            <person name="Hainaut M."/>
            <person name="Harispe M.L."/>
            <person name="Henrissat B."/>
            <person name="Hilden K.S."/>
            <person name="Hope R."/>
            <person name="Hossain A."/>
            <person name="Karabika E."/>
            <person name="Karaffa L."/>
            <person name="Karanyi Z."/>
            <person name="Krasevec N."/>
            <person name="Kuo A."/>
            <person name="Kusch H."/>
            <person name="LaButti K."/>
            <person name="Lagendijk E.L."/>
            <person name="Lapidus A."/>
            <person name="Levasseur A."/>
            <person name="Lindquist E."/>
            <person name="Lipzen A."/>
            <person name="Logrieco A.F."/>
            <person name="MacCabe A."/>
            <person name="Maekelae M.R."/>
            <person name="Malavazi I."/>
            <person name="Melin P."/>
            <person name="Meyer V."/>
            <person name="Mielnichuk N."/>
            <person name="Miskei M."/>
            <person name="Molnar A.P."/>
            <person name="Mule G."/>
            <person name="Ngan C.Y."/>
            <person name="Orejas M."/>
            <person name="Orosz E."/>
            <person name="Ouedraogo J.P."/>
            <person name="Overkamp K.M."/>
            <person name="Park H.-S."/>
            <person name="Perrone G."/>
            <person name="Piumi F."/>
            <person name="Punt P.J."/>
            <person name="Ram A.F."/>
            <person name="Ramon A."/>
            <person name="Rauscher S."/>
            <person name="Record E."/>
            <person name="Riano-Pachon D.M."/>
            <person name="Robert V."/>
            <person name="Roehrig J."/>
            <person name="Ruller R."/>
            <person name="Salamov A."/>
            <person name="Salih N.S."/>
            <person name="Samson R.A."/>
            <person name="Sandor E."/>
            <person name="Sanguinetti M."/>
            <person name="Schuetze T."/>
            <person name="Sepcic K."/>
            <person name="Shelest E."/>
            <person name="Sherlock G."/>
            <person name="Sophianopoulou V."/>
            <person name="Squina F.M."/>
            <person name="Sun H."/>
            <person name="Susca A."/>
            <person name="Todd R.B."/>
            <person name="Tsang A."/>
            <person name="Unkles S.E."/>
            <person name="van de Wiele N."/>
            <person name="van Rossen-Uffink D."/>
            <person name="Oliveira J.V."/>
            <person name="Vesth T.C."/>
            <person name="Visser J."/>
            <person name="Yu J.-H."/>
            <person name="Zhou M."/>
            <person name="Andersen M.R."/>
            <person name="Archer D.B."/>
            <person name="Baker S.E."/>
            <person name="Benoit I."/>
            <person name="Brakhage A.A."/>
            <person name="Braus G.H."/>
            <person name="Fischer R."/>
            <person name="Frisvad J.C."/>
            <person name="Goldman G.H."/>
            <person name="Houbraken J."/>
            <person name="Oakley B."/>
            <person name="Pocsi I."/>
            <person name="Scazzocchio C."/>
            <person name="Seiboth B."/>
            <person name="vanKuyk P.A."/>
            <person name="Wortman J."/>
            <person name="Dyer P.S."/>
            <person name="Grigoriev I.V."/>
        </authorList>
    </citation>
    <scope>NUCLEOTIDE SEQUENCE [LARGE SCALE GENOMIC DNA]</scope>
    <source>
        <strain evidence="4">CBS 593.65</strain>
    </source>
</reference>
<dbReference type="OrthoDB" id="10505404at2759"/>
<accession>A0A1L9TI27</accession>
<gene>
    <name evidence="3" type="ORF">ASPSYDRAFT_132653</name>
</gene>
<dbReference type="EMBL" id="KV878586">
    <property type="protein sequence ID" value="OJJ59086.1"/>
    <property type="molecule type" value="Genomic_DNA"/>
</dbReference>
<keyword evidence="2" id="KW-1133">Transmembrane helix</keyword>
<keyword evidence="4" id="KW-1185">Reference proteome</keyword>
<sequence>MRNASSYYGYESLPDSPDIPDMAEEPEGAIYLTDPDYEELEMDLLTYLQNKRRKECDAGICDCLVHDDPPPLETGVSRELIKVTVAVTGICFCAGAFLVLMWP</sequence>
<feature type="region of interest" description="Disordered" evidence="1">
    <location>
        <begin position="1"/>
        <end position="20"/>
    </location>
</feature>
<feature type="transmembrane region" description="Helical" evidence="2">
    <location>
        <begin position="80"/>
        <end position="102"/>
    </location>
</feature>
<keyword evidence="2" id="KW-0812">Transmembrane</keyword>
<dbReference type="Proteomes" id="UP000184356">
    <property type="component" value="Unassembled WGS sequence"/>
</dbReference>
<evidence type="ECO:0000256" key="1">
    <source>
        <dbReference type="SAM" id="MobiDB-lite"/>
    </source>
</evidence>
<organism evidence="3 4">
    <name type="scientific">Aspergillus sydowii CBS 593.65</name>
    <dbReference type="NCBI Taxonomy" id="1036612"/>
    <lineage>
        <taxon>Eukaryota</taxon>
        <taxon>Fungi</taxon>
        <taxon>Dikarya</taxon>
        <taxon>Ascomycota</taxon>
        <taxon>Pezizomycotina</taxon>
        <taxon>Eurotiomycetes</taxon>
        <taxon>Eurotiomycetidae</taxon>
        <taxon>Eurotiales</taxon>
        <taxon>Aspergillaceae</taxon>
        <taxon>Aspergillus</taxon>
        <taxon>Aspergillus subgen. Nidulantes</taxon>
    </lineage>
</organism>
<proteinExistence type="predicted"/>
<dbReference type="RefSeq" id="XP_040702892.1">
    <property type="nucleotide sequence ID" value="XM_040840611.1"/>
</dbReference>
<protein>
    <submittedName>
        <fullName evidence="3">Uncharacterized protein</fullName>
    </submittedName>
</protein>
<evidence type="ECO:0000313" key="3">
    <source>
        <dbReference type="EMBL" id="OJJ59086.1"/>
    </source>
</evidence>
<evidence type="ECO:0000313" key="4">
    <source>
        <dbReference type="Proteomes" id="UP000184356"/>
    </source>
</evidence>
<keyword evidence="2" id="KW-0472">Membrane</keyword>
<dbReference type="AlphaFoldDB" id="A0A1L9TI27"/>